<dbReference type="GO" id="GO:0007023">
    <property type="term" value="P:post-chaperonin tubulin folding pathway"/>
    <property type="evidence" value="ECO:0007669"/>
    <property type="project" value="InterPro"/>
</dbReference>
<dbReference type="PANTHER" id="PTHR12658">
    <property type="entry name" value="BETA-TUBULIN COFACTOR D"/>
    <property type="match status" value="1"/>
</dbReference>
<dbReference type="AlphaFoldDB" id="V6LY89"/>
<dbReference type="InterPro" id="IPR033162">
    <property type="entry name" value="TBCD"/>
</dbReference>
<accession>V6LY89</accession>
<dbReference type="GO" id="GO:0000226">
    <property type="term" value="P:microtubule cytoskeleton organization"/>
    <property type="evidence" value="ECO:0007669"/>
    <property type="project" value="TreeGrafter"/>
</dbReference>
<reference evidence="3" key="2">
    <citation type="submission" date="2020-12" db="EMBL/GenBank/DDBJ databases">
        <title>New Spironucleus salmonicida genome in near-complete chromosomes.</title>
        <authorList>
            <person name="Xu F."/>
            <person name="Kurt Z."/>
            <person name="Jimenez-Gonzalez A."/>
            <person name="Astvaldsson A."/>
            <person name="Andersson J.O."/>
            <person name="Svard S.G."/>
        </authorList>
    </citation>
    <scope>NUCLEOTIDE SEQUENCE</scope>
    <source>
        <strain evidence="3">ATCC 50377</strain>
    </source>
</reference>
<evidence type="ECO:0000313" key="2">
    <source>
        <dbReference type="EMBL" id="EST45764.1"/>
    </source>
</evidence>
<reference evidence="2 3" key="1">
    <citation type="journal article" date="2014" name="PLoS Genet.">
        <title>The Genome of Spironucleus salmonicida Highlights a Fish Pathogen Adapted to Fluctuating Environments.</title>
        <authorList>
            <person name="Xu F."/>
            <person name="Jerlstrom-Hultqvist J."/>
            <person name="Einarsson E."/>
            <person name="Astvaldsson A."/>
            <person name="Svard S.G."/>
            <person name="Andersson J.O."/>
        </authorList>
    </citation>
    <scope>NUCLEOTIDE SEQUENCE</scope>
    <source>
        <strain evidence="3">ATCC 50377</strain>
    </source>
</reference>
<dbReference type="InterPro" id="IPR058033">
    <property type="entry name" value="ARM_TBCD_2nd"/>
</dbReference>
<dbReference type="GO" id="GO:0005096">
    <property type="term" value="F:GTPase activator activity"/>
    <property type="evidence" value="ECO:0007669"/>
    <property type="project" value="InterPro"/>
</dbReference>
<dbReference type="GO" id="GO:0048487">
    <property type="term" value="F:beta-tubulin binding"/>
    <property type="evidence" value="ECO:0007669"/>
    <property type="project" value="InterPro"/>
</dbReference>
<dbReference type="PANTHER" id="PTHR12658:SF0">
    <property type="entry name" value="TUBULIN-SPECIFIC CHAPERONE D"/>
    <property type="match status" value="1"/>
</dbReference>
<keyword evidence="4" id="KW-1185">Reference proteome</keyword>
<dbReference type="OrthoDB" id="10253476at2759"/>
<dbReference type="EMBL" id="KI546089">
    <property type="protein sequence ID" value="EST45764.1"/>
    <property type="molecule type" value="Genomic_DNA"/>
</dbReference>
<dbReference type="InterPro" id="IPR016024">
    <property type="entry name" value="ARM-type_fold"/>
</dbReference>
<proteinExistence type="predicted"/>
<evidence type="ECO:0000313" key="4">
    <source>
        <dbReference type="Proteomes" id="UP000018208"/>
    </source>
</evidence>
<dbReference type="SUPFAM" id="SSF48371">
    <property type="entry name" value="ARM repeat"/>
    <property type="match status" value="2"/>
</dbReference>
<dbReference type="InterPro" id="IPR011989">
    <property type="entry name" value="ARM-like"/>
</dbReference>
<organism evidence="2">
    <name type="scientific">Spironucleus salmonicida</name>
    <dbReference type="NCBI Taxonomy" id="348837"/>
    <lineage>
        <taxon>Eukaryota</taxon>
        <taxon>Metamonada</taxon>
        <taxon>Diplomonadida</taxon>
        <taxon>Hexamitidae</taxon>
        <taxon>Hexamitinae</taxon>
        <taxon>Spironucleus</taxon>
    </lineage>
</organism>
<dbReference type="GO" id="GO:0007021">
    <property type="term" value="P:tubulin complex assembly"/>
    <property type="evidence" value="ECO:0007669"/>
    <property type="project" value="InterPro"/>
</dbReference>
<protein>
    <submittedName>
        <fullName evidence="2">Tubulin specific chaperone D</fullName>
    </submittedName>
</protein>
<dbReference type="Proteomes" id="UP000018208">
    <property type="component" value="Unassembled WGS sequence"/>
</dbReference>
<evidence type="ECO:0000259" key="1">
    <source>
        <dbReference type="Pfam" id="PF25767"/>
    </source>
</evidence>
<evidence type="ECO:0000313" key="3">
    <source>
        <dbReference type="EMBL" id="KAH0576510.1"/>
    </source>
</evidence>
<name>V6LY89_9EUKA</name>
<feature type="domain" description="Tubulin-folding cofactor D ARM repeats" evidence="1">
    <location>
        <begin position="302"/>
        <end position="481"/>
    </location>
</feature>
<gene>
    <name evidence="2" type="ORF">SS50377_14335</name>
    <name evidence="3" type="ORF">SS50377_22074</name>
</gene>
<dbReference type="Gene3D" id="1.25.10.10">
    <property type="entry name" value="Leucine-rich Repeat Variant"/>
    <property type="match status" value="1"/>
</dbReference>
<dbReference type="Pfam" id="PF23579">
    <property type="entry name" value="ARM_TBCD"/>
    <property type="match status" value="1"/>
</dbReference>
<dbReference type="Pfam" id="PF25767">
    <property type="entry name" value="ARM_TBCD_2nd"/>
    <property type="match status" value="1"/>
</dbReference>
<sequence>MNQPKELLDVFQQMNYSDQTITSQISRGCKFDEYAKKFLEKPQQIDSIIKELLEEIIIVLSSQIRNQYLKNIDYFMFLYSLLQIRGNQVIQSYFPNDVQIFEKLLNYFSIIDKFNFDELNSIKETLTQREGLNFDVNQNLSQEIIQQQLNYVVLSWLNVMSMTPLNLDTIGNFTEQIKNILTKNFSLGNKISQISVEVFSRFITRPDLINTFGVEQFEIYKNLINQSTKPSPLLISAFQLFSYAIRFMQIDYYTVIDQPNITKFTSFLSYNNILLTKIIIIYSSRRAQKMLLKTFRNEFLTQGEELAGFNVEPSFDALIHLLLISLSSDFQEIRQIAAISLVSLTKKLPRIFANEVIAAVLDLIQAGETAETQSGAILCVGEMLRNRLINCEDLVRIFNILIDGLTCTFKGCGNVKDSCCYCLWSLARSYSDIEIGKQNFIRIQGNLLAVACLDSEILVRRAAGAAYQELSGRHNEMFIEGVVTSSMLDYYSLGNIVNSYNIAKMVVSLVPDIENIVLYYLVNIYSFSSNIEQRKLAGKVFSQLKNQSYYEFIQQVLKNSDDWVEICQCLELLQYYKTDANFYQLIQSAEQFIDINNSAARLQFIDIVASILKKLILNFSGDLQLNQYCQLFITQNIEFYVRQSFANISVTSFQDSFSGEIILLGRCLKQQDFDFDNTNISNIIAMQYQNKDILYINKTKFFQYLIQIMKTYKDAQNYIQRIFVLEILDYYNKDFDIKDIDNIITIINLALGDYSNDSRGDIGAQVRTKAYITLTTLNETHQEFNLSNTYKLAFIEFMHSRIEFLRLTAAKRLYYDTKNQYLVIELLDIVKLDMYTGLYTLDQQQNVSDEQQFDMNNIDDEQIKLLMNQADHQILQKGFELCYDLFGNTQFKNALLQNLIFCFGNASPKDEDNMFTIIKNFQPSEILTICTDIFQQNSQVSYVAQLQLAATQLLSQFLYKIDTPADAQITKLMPLVFNIIKNKATQLKHVQFLTIFLSECAKMPYQSVKNKALKGLIMLTGAKSARNREYAVAGLINCLEYEFLEKLCSYDWLNSSVDQASQFKAEFSQYCQFSFE</sequence>
<dbReference type="VEuPathDB" id="GiardiaDB:SS50377_22074"/>
<dbReference type="EMBL" id="AUWU02000002">
    <property type="protein sequence ID" value="KAH0576510.1"/>
    <property type="molecule type" value="Genomic_DNA"/>
</dbReference>